<dbReference type="Pfam" id="PF13087">
    <property type="entry name" value="AAA_12"/>
    <property type="match status" value="1"/>
</dbReference>
<dbReference type="Pfam" id="PF21635">
    <property type="entry name" value="Mov-10_helical"/>
    <property type="match status" value="1"/>
</dbReference>
<evidence type="ECO:0000256" key="5">
    <source>
        <dbReference type="ARBA" id="ARBA00022741"/>
    </source>
</evidence>
<keyword evidence="16" id="KW-1185">Reference proteome</keyword>
<accession>A0AAN7QBS2</accession>
<dbReference type="CDD" id="cd18808">
    <property type="entry name" value="SF1_C_Upf1"/>
    <property type="match status" value="1"/>
</dbReference>
<dbReference type="InterPro" id="IPR056335">
    <property type="entry name" value="BBS7_hairpin"/>
</dbReference>
<keyword evidence="6" id="KW-0378">Hydrolase</keyword>
<protein>
    <recommendedName>
        <fullName evidence="3">RNA helicase</fullName>
        <ecNumber evidence="3">3.6.4.13</ecNumber>
    </recommendedName>
</protein>
<comment type="subcellular location">
    <subcellularLocation>
        <location evidence="1">Cytoplasm</location>
        <location evidence="1">Cytoplasmic ribonucleoprotein granule</location>
    </subcellularLocation>
</comment>
<evidence type="ECO:0000256" key="12">
    <source>
        <dbReference type="SAM" id="Coils"/>
    </source>
</evidence>
<dbReference type="EMBL" id="JARPUR010000001">
    <property type="protein sequence ID" value="KAK4887270.1"/>
    <property type="molecule type" value="Genomic_DNA"/>
</dbReference>
<dbReference type="GO" id="GO:0016020">
    <property type="term" value="C:membrane"/>
    <property type="evidence" value="ECO:0007669"/>
    <property type="project" value="TreeGrafter"/>
</dbReference>
<dbReference type="SUPFAM" id="SSF50978">
    <property type="entry name" value="WD40 repeat-like"/>
    <property type="match status" value="1"/>
</dbReference>
<evidence type="ECO:0000259" key="14">
    <source>
        <dbReference type="PROSITE" id="PS00028"/>
    </source>
</evidence>
<dbReference type="InterPro" id="IPR026122">
    <property type="entry name" value="MOV-10/SDE3_DEXXQ/H-box"/>
</dbReference>
<name>A0AAN7QBS2_9COLE</name>
<dbReference type="PANTHER" id="PTHR16074">
    <property type="entry name" value="BARDET-BIEDL SYNDROME 7 PROTEIN"/>
    <property type="match status" value="1"/>
</dbReference>
<dbReference type="CDD" id="cd18038">
    <property type="entry name" value="DEXXQc_Helz-like"/>
    <property type="match status" value="1"/>
</dbReference>
<dbReference type="FunFam" id="3.40.50.300:FF:000608">
    <property type="entry name" value="Mov10 RISC complex RNA helicase"/>
    <property type="match status" value="1"/>
</dbReference>
<dbReference type="Gene3D" id="2.130.10.10">
    <property type="entry name" value="YVTN repeat-like/Quinoprotein amine dehydrogenase"/>
    <property type="match status" value="1"/>
</dbReference>
<dbReference type="InterPro" id="IPR049079">
    <property type="entry name" value="Mov-10_helical"/>
</dbReference>
<dbReference type="InterPro" id="IPR013087">
    <property type="entry name" value="Znf_C2H2_type"/>
</dbReference>
<dbReference type="GO" id="GO:0036064">
    <property type="term" value="C:ciliary basal body"/>
    <property type="evidence" value="ECO:0007669"/>
    <property type="project" value="TreeGrafter"/>
</dbReference>
<keyword evidence="12" id="KW-0175">Coiled coil</keyword>
<dbReference type="GO" id="GO:0005524">
    <property type="term" value="F:ATP binding"/>
    <property type="evidence" value="ECO:0007669"/>
    <property type="project" value="UniProtKB-KW"/>
</dbReference>
<comment type="catalytic activity">
    <reaction evidence="11">
        <text>ATP + H2O = ADP + phosphate + H(+)</text>
        <dbReference type="Rhea" id="RHEA:13065"/>
        <dbReference type="ChEBI" id="CHEBI:15377"/>
        <dbReference type="ChEBI" id="CHEBI:15378"/>
        <dbReference type="ChEBI" id="CHEBI:30616"/>
        <dbReference type="ChEBI" id="CHEBI:43474"/>
        <dbReference type="ChEBI" id="CHEBI:456216"/>
        <dbReference type="EC" id="3.6.4.13"/>
    </reaction>
</comment>
<evidence type="ECO:0000256" key="11">
    <source>
        <dbReference type="ARBA" id="ARBA00047984"/>
    </source>
</evidence>
<evidence type="ECO:0000256" key="10">
    <source>
        <dbReference type="ARBA" id="ARBA00023158"/>
    </source>
</evidence>
<dbReference type="Pfam" id="PF13086">
    <property type="entry name" value="AAA_11"/>
    <property type="match status" value="2"/>
</dbReference>
<evidence type="ECO:0000256" key="3">
    <source>
        <dbReference type="ARBA" id="ARBA00012552"/>
    </source>
</evidence>
<dbReference type="GO" id="GO:0008104">
    <property type="term" value="P:intracellular protein localization"/>
    <property type="evidence" value="ECO:0007669"/>
    <property type="project" value="TreeGrafter"/>
</dbReference>
<keyword evidence="9" id="KW-0694">RNA-binding</keyword>
<dbReference type="InterPro" id="IPR036322">
    <property type="entry name" value="WD40_repeat_dom_sf"/>
</dbReference>
<dbReference type="InterPro" id="IPR056334">
    <property type="entry name" value="BBS7_GAE_dom"/>
</dbReference>
<dbReference type="InterPro" id="IPR027417">
    <property type="entry name" value="P-loop_NTPase"/>
</dbReference>
<dbReference type="GO" id="GO:0003723">
    <property type="term" value="F:RNA binding"/>
    <property type="evidence" value="ECO:0007669"/>
    <property type="project" value="UniProtKB-KW"/>
</dbReference>
<feature type="coiled-coil region" evidence="12">
    <location>
        <begin position="1732"/>
        <end position="1759"/>
    </location>
</feature>
<evidence type="ECO:0000256" key="13">
    <source>
        <dbReference type="SAM" id="MobiDB-lite"/>
    </source>
</evidence>
<keyword evidence="4" id="KW-0963">Cytoplasm</keyword>
<dbReference type="GO" id="GO:0032574">
    <property type="term" value="F:5'-3' RNA helicase activity"/>
    <property type="evidence" value="ECO:0007669"/>
    <property type="project" value="InterPro"/>
</dbReference>
<dbReference type="GO" id="GO:0036464">
    <property type="term" value="C:cytoplasmic ribonucleoprotein granule"/>
    <property type="evidence" value="ECO:0007669"/>
    <property type="project" value="UniProtKB-SubCell"/>
</dbReference>
<dbReference type="InterPro" id="IPR056332">
    <property type="entry name" value="Beta-prop_BBS7"/>
</dbReference>
<dbReference type="InterPro" id="IPR015943">
    <property type="entry name" value="WD40/YVTN_repeat-like_dom_sf"/>
</dbReference>
<evidence type="ECO:0000256" key="9">
    <source>
        <dbReference type="ARBA" id="ARBA00022884"/>
    </source>
</evidence>
<keyword evidence="10" id="KW-0943">RNA-mediated gene silencing</keyword>
<dbReference type="Pfam" id="PF23349">
    <property type="entry name" value="BBS7_hp"/>
    <property type="match status" value="1"/>
</dbReference>
<reference evidence="16" key="1">
    <citation type="submission" date="2023-01" db="EMBL/GenBank/DDBJ databases">
        <title>Key to firefly adult light organ development and bioluminescence: homeobox transcription factors regulate luciferase expression and transportation to peroxisome.</title>
        <authorList>
            <person name="Fu X."/>
        </authorList>
    </citation>
    <scope>NUCLEOTIDE SEQUENCE [LARGE SCALE GENOMIC DNA]</scope>
</reference>
<proteinExistence type="inferred from homology"/>
<feature type="region of interest" description="Disordered" evidence="13">
    <location>
        <begin position="185"/>
        <end position="204"/>
    </location>
</feature>
<dbReference type="GO" id="GO:0031047">
    <property type="term" value="P:regulatory ncRNA-mediated gene silencing"/>
    <property type="evidence" value="ECO:0007669"/>
    <property type="project" value="UniProtKB-KW"/>
</dbReference>
<dbReference type="GO" id="GO:0043005">
    <property type="term" value="C:neuron projection"/>
    <property type="evidence" value="ECO:0007669"/>
    <property type="project" value="TreeGrafter"/>
</dbReference>
<dbReference type="GO" id="GO:0060271">
    <property type="term" value="P:cilium assembly"/>
    <property type="evidence" value="ECO:0007669"/>
    <property type="project" value="TreeGrafter"/>
</dbReference>
<dbReference type="GO" id="GO:0005930">
    <property type="term" value="C:axoneme"/>
    <property type="evidence" value="ECO:0007669"/>
    <property type="project" value="TreeGrafter"/>
</dbReference>
<dbReference type="Pfam" id="PF21634">
    <property type="entry name" value="MOV-10_beta-barrel"/>
    <property type="match status" value="1"/>
</dbReference>
<dbReference type="Proteomes" id="UP001353858">
    <property type="component" value="Unassembled WGS sequence"/>
</dbReference>
<evidence type="ECO:0000256" key="1">
    <source>
        <dbReference type="ARBA" id="ARBA00004331"/>
    </source>
</evidence>
<dbReference type="InterPro" id="IPR047187">
    <property type="entry name" value="SF1_C_Upf1"/>
</dbReference>
<evidence type="ECO:0000256" key="7">
    <source>
        <dbReference type="ARBA" id="ARBA00022806"/>
    </source>
</evidence>
<dbReference type="Pfam" id="PF23361">
    <property type="entry name" value="BBS7_pf"/>
    <property type="match status" value="1"/>
</dbReference>
<dbReference type="InterPro" id="IPR036236">
    <property type="entry name" value="Znf_C2H2_sf"/>
</dbReference>
<dbReference type="InterPro" id="IPR049080">
    <property type="entry name" value="MOV-10-like_beta-barrel"/>
</dbReference>
<comment type="caution">
    <text evidence="15">The sequence shown here is derived from an EMBL/GenBank/DDBJ whole genome shotgun (WGS) entry which is preliminary data.</text>
</comment>
<dbReference type="SUPFAM" id="SSF52540">
    <property type="entry name" value="P-loop containing nucleoside triphosphate hydrolases"/>
    <property type="match status" value="1"/>
</dbReference>
<evidence type="ECO:0000256" key="6">
    <source>
        <dbReference type="ARBA" id="ARBA00022801"/>
    </source>
</evidence>
<dbReference type="EC" id="3.6.4.13" evidence="3"/>
<comment type="similarity">
    <text evidence="2">Belongs to the DNA2/NAM7 helicase family. SDE3 subfamily.</text>
</comment>
<dbReference type="PROSITE" id="PS00028">
    <property type="entry name" value="ZINC_FINGER_C2H2_1"/>
    <property type="match status" value="1"/>
</dbReference>
<feature type="compositionally biased region" description="Polar residues" evidence="13">
    <location>
        <begin position="185"/>
        <end position="197"/>
    </location>
</feature>
<feature type="coiled-coil region" evidence="12">
    <location>
        <begin position="1443"/>
        <end position="1477"/>
    </location>
</feature>
<gene>
    <name evidence="15" type="ORF">RN001_003541</name>
</gene>
<evidence type="ECO:0000313" key="16">
    <source>
        <dbReference type="Proteomes" id="UP001353858"/>
    </source>
</evidence>
<dbReference type="InterPro" id="IPR041679">
    <property type="entry name" value="DNA2/NAM7-like_C"/>
</dbReference>
<evidence type="ECO:0000256" key="8">
    <source>
        <dbReference type="ARBA" id="ARBA00022840"/>
    </source>
</evidence>
<evidence type="ECO:0000256" key="2">
    <source>
        <dbReference type="ARBA" id="ARBA00005601"/>
    </source>
</evidence>
<feature type="domain" description="C2H2-type" evidence="14">
    <location>
        <begin position="216"/>
        <end position="238"/>
    </location>
</feature>
<evidence type="ECO:0000256" key="4">
    <source>
        <dbReference type="ARBA" id="ARBA00022490"/>
    </source>
</evidence>
<dbReference type="GO" id="GO:0016787">
    <property type="term" value="F:hydrolase activity"/>
    <property type="evidence" value="ECO:0007669"/>
    <property type="project" value="UniProtKB-KW"/>
</dbReference>
<keyword evidence="5" id="KW-0547">Nucleotide-binding</keyword>
<keyword evidence="8" id="KW-0067">ATP-binding</keyword>
<dbReference type="InterPro" id="IPR056333">
    <property type="entry name" value="BBS7_pf_dom"/>
</dbReference>
<dbReference type="SUPFAM" id="SSF57667">
    <property type="entry name" value="beta-beta-alpha zinc fingers"/>
    <property type="match status" value="1"/>
</dbReference>
<dbReference type="Pfam" id="PF23743">
    <property type="entry name" value="Beta-prop_BBS7"/>
    <property type="match status" value="1"/>
</dbReference>
<dbReference type="PANTHER" id="PTHR16074:SF4">
    <property type="entry name" value="BARDET-BIEDL SYNDROME 7 PROTEIN"/>
    <property type="match status" value="1"/>
</dbReference>
<sequence length="1818" mass="207044">MFPNTGYFWPVKTRKQSALVHSNHAAKTHSFLFYLQQCLSFLLNLGQIPISSRHCRIIPVEGFTANITLEYTTNLPSSNKTNPQKFNKMSYYSRAEGIILKYLHFLNEKNVVQDYKIKKSLARSLYMEEFKPKHHISRFPFSSMYRVMLEFGLINYKSRRSDVIQFKDDSFNYAIRYYINDLNDESSSSKPNTTETTVVPKRSAKMKNKASSQMKCHLCNLVFSTQALLDKHEASEQHLERAKFTSEHEQEEQNGSALVIEVKNGYGGKSEPVIVRQNNKENVIVKIINKSQNTYTVENIKAITNSKKITLHKPQLPYSLGPNTYDILNLSVLFEESMFQTYPLLVKLKNTSTKQPMEVIKKIMFHVHSNLVDDLHPTQPYKASVKPDVRDSDYEIIPGLPPPRTSTNVPVKFKLAQYPLPQYVSVLLEHNFTESSNMSNSEKNMLGHILRDFASFSKNGTLDVKNYFNLSQLRLYMEEYQMKIDIRLYDVDNQTLNSVPKLPKNMMELFVPGLAEHRPSLLKGDSVYVQDVKGSKVKYEGIVNKVNKDSVLLGFGYRFVDTVHIDNKKYSVSFGFNRVPLRAEHQAIDLAKKHGIIPLLCPSGVHTSPLNNYSIHWSNPDIITNEKQQSAVKHILSETSRPLPYLIFGPPGTGKTCTVVEAIIQIRIHKPQQRILVSAPSNFAADVIMKRLIKGGLSKMHLFRYVAPSYSYDLIDSAIKPYTNFQTEFYHPPNSELLKYYVIVTTLVTASRLVNGGTPAGHFSYVFIDESGHATESETLIPITGILTSAEKPGVINGQIVLAGDPQQLGPIIHSQRANSFGFGMSMLERFMTKCSVYKKSDDGYNDHVLTKLVKSYRSHPAILALPNKLFYDEDLIAPEERKLTDIAIGWDELPNKNFPVVFHCVVGKDEREANSPSFFNVQEIDIVLNYLQKLIGSRLQGMRIEQDHIGIITPYRKQVHKLQAVCRKKGWNNLMVGSVEQFQGQERLIIIVSTVRSRPEFTTHDEKFHLGFLKNPKRFNVAVTRAKALLIVIGNPNILQHDECWRQFIQYCLDNSSTRGTPFNLQPPIKIEVVEKENEDSANFSRGNIDYPLNVSVKHHVYTNTKMELELFRVDYNIVGITTKSCMKLLPCAKSGEQQKVVIGDNDGILQVFCVKKEDIQLQFKTLPGHKITSVQISGEPGTTTDKIFISSQNEVRGYTKKGKLFLSFDSNMTEPITSMYVLGNDLFLCGKHTYNHYKDCKDIGSYLCGDCIVDIVALHTDKSRRLISLIACEGRMIRALEHARVTLTMEVESSPTVLHIYQNDEGKFILFGTVDGRIGLLDVENKQSFSKWIVDDKNHSSSITCITSYSLVESEHKNLILGRQDGNIEVYAVNLSDENEQSKLLYITNCNESVTAICCGIVGDPNYEEILVATYTGRIFGLTTQTIEHNLSADTKNYYYSADTAQKITKLRSEIEELQVKVDKEREKYQASTQSYMDEMSAIPLLSIKDSMVQSKEDSSYIITLEVPTAIDNVLLQSNVPVDLLDVEKNSAVNNNFLLATYRCQVNTNRLELKIRTIEGQYGTLQAYVTPIIQPKCCQVKQFEIKPLSMHLRVHTFDRKRPVNALTIKGQFSLAEIHSWVYQCIPEVPEKPQFTEATVLYFQSTFLGSLLECNFQKGEGKFMSDNISTISVIREFLTKEATKKKIKVDISVNVNDDTINHILQLIDPKLQAHAKLSHQILLLNALHELSVNEEETINALSAEYKNLLEDEKRLRLEYSSSPSYLDRLYGVVTDLYIDYYKFKGVSVKSKIPKLLTILEKYDYKSLLEFFRPELED</sequence>
<keyword evidence="7" id="KW-0347">Helicase</keyword>
<organism evidence="15 16">
    <name type="scientific">Aquatica leii</name>
    <dbReference type="NCBI Taxonomy" id="1421715"/>
    <lineage>
        <taxon>Eukaryota</taxon>
        <taxon>Metazoa</taxon>
        <taxon>Ecdysozoa</taxon>
        <taxon>Arthropoda</taxon>
        <taxon>Hexapoda</taxon>
        <taxon>Insecta</taxon>
        <taxon>Pterygota</taxon>
        <taxon>Neoptera</taxon>
        <taxon>Endopterygota</taxon>
        <taxon>Coleoptera</taxon>
        <taxon>Polyphaga</taxon>
        <taxon>Elateriformia</taxon>
        <taxon>Elateroidea</taxon>
        <taxon>Lampyridae</taxon>
        <taxon>Luciolinae</taxon>
        <taxon>Aquatica</taxon>
    </lineage>
</organism>
<dbReference type="Gene3D" id="3.40.50.300">
    <property type="entry name" value="P-loop containing nucleotide triphosphate hydrolases"/>
    <property type="match status" value="2"/>
</dbReference>
<evidence type="ECO:0000313" key="15">
    <source>
        <dbReference type="EMBL" id="KAK4887270.1"/>
    </source>
</evidence>
<dbReference type="GO" id="GO:0034464">
    <property type="term" value="C:BBSome"/>
    <property type="evidence" value="ECO:0007669"/>
    <property type="project" value="TreeGrafter"/>
</dbReference>
<dbReference type="InterPro" id="IPR041677">
    <property type="entry name" value="DNA2/NAM7_AAA_11"/>
</dbReference>
<dbReference type="Pfam" id="PF23360">
    <property type="entry name" value="BBS7_GAE"/>
    <property type="match status" value="1"/>
</dbReference>